<evidence type="ECO:0000256" key="1">
    <source>
        <dbReference type="ARBA" id="ARBA00005725"/>
    </source>
</evidence>
<protein>
    <submittedName>
        <fullName evidence="5">NmrA-like family protein</fullName>
    </submittedName>
</protein>
<evidence type="ECO:0000313" key="5">
    <source>
        <dbReference type="EMBL" id="KAF1956828.1"/>
    </source>
</evidence>
<dbReference type="PANTHER" id="PTHR47706">
    <property type="entry name" value="NMRA-LIKE FAMILY PROTEIN"/>
    <property type="match status" value="1"/>
</dbReference>
<organism evidence="5 6">
    <name type="scientific">Byssothecium circinans</name>
    <dbReference type="NCBI Taxonomy" id="147558"/>
    <lineage>
        <taxon>Eukaryota</taxon>
        <taxon>Fungi</taxon>
        <taxon>Dikarya</taxon>
        <taxon>Ascomycota</taxon>
        <taxon>Pezizomycotina</taxon>
        <taxon>Dothideomycetes</taxon>
        <taxon>Pleosporomycetidae</taxon>
        <taxon>Pleosporales</taxon>
        <taxon>Massarineae</taxon>
        <taxon>Massarinaceae</taxon>
        <taxon>Byssothecium</taxon>
    </lineage>
</organism>
<dbReference type="InterPro" id="IPR051609">
    <property type="entry name" value="NmrA/Isoflavone_reductase-like"/>
</dbReference>
<dbReference type="Proteomes" id="UP000800035">
    <property type="component" value="Unassembled WGS sequence"/>
</dbReference>
<sequence>MVKIALAGGSGDVASEIIEALVAAKKHDILILSRRDTPKREALAGVSFVKVDYNDPEQLVKVLQGVHTLLSFCSEQEDPTSPAQKKLIDAAVQAGVKRFAPSEWAASKLDYLDWYAYKGTTREYLKEINKNKKVLEYTLFQPGLALNYLTYPHSSAKHLHLMNIPMDFNSRRFLTVEGGDDSRINLVTVQDLANVVARAVEYEGEWPVVGGIRGTEITMGDLISLAKKIRGGNFDITRLKQSDLESGEYKASWAPVIDHPALKQDQVEAISKHISARILLSFKTGGFAVEDNWNRLLPDYKFTDAEEFLTKAWKGKP</sequence>
<dbReference type="Pfam" id="PF05368">
    <property type="entry name" value="NmrA"/>
    <property type="match status" value="1"/>
</dbReference>
<dbReference type="GO" id="GO:0016491">
    <property type="term" value="F:oxidoreductase activity"/>
    <property type="evidence" value="ECO:0007669"/>
    <property type="project" value="UniProtKB-KW"/>
</dbReference>
<keyword evidence="6" id="KW-1185">Reference proteome</keyword>
<dbReference type="PANTHER" id="PTHR47706:SF4">
    <property type="entry name" value="NMRA-LIKE DOMAIN-CONTAINING PROTEIN"/>
    <property type="match status" value="1"/>
</dbReference>
<dbReference type="EMBL" id="ML976991">
    <property type="protein sequence ID" value="KAF1956828.1"/>
    <property type="molecule type" value="Genomic_DNA"/>
</dbReference>
<gene>
    <name evidence="5" type="ORF">CC80DRAFT_593519</name>
</gene>
<evidence type="ECO:0000256" key="3">
    <source>
        <dbReference type="ARBA" id="ARBA00023002"/>
    </source>
</evidence>
<keyword evidence="3" id="KW-0560">Oxidoreductase</keyword>
<dbReference type="SUPFAM" id="SSF51735">
    <property type="entry name" value="NAD(P)-binding Rossmann-fold domains"/>
    <property type="match status" value="1"/>
</dbReference>
<dbReference type="AlphaFoldDB" id="A0A6A5TWL3"/>
<evidence type="ECO:0000313" key="6">
    <source>
        <dbReference type="Proteomes" id="UP000800035"/>
    </source>
</evidence>
<feature type="domain" description="NmrA-like" evidence="4">
    <location>
        <begin position="3"/>
        <end position="245"/>
    </location>
</feature>
<keyword evidence="2" id="KW-0521">NADP</keyword>
<dbReference type="Gene3D" id="3.40.50.720">
    <property type="entry name" value="NAD(P)-binding Rossmann-like Domain"/>
    <property type="match status" value="1"/>
</dbReference>
<name>A0A6A5TWL3_9PLEO</name>
<dbReference type="InterPro" id="IPR036291">
    <property type="entry name" value="NAD(P)-bd_dom_sf"/>
</dbReference>
<evidence type="ECO:0000256" key="2">
    <source>
        <dbReference type="ARBA" id="ARBA00022857"/>
    </source>
</evidence>
<reference evidence="5" key="1">
    <citation type="journal article" date="2020" name="Stud. Mycol.">
        <title>101 Dothideomycetes genomes: a test case for predicting lifestyles and emergence of pathogens.</title>
        <authorList>
            <person name="Haridas S."/>
            <person name="Albert R."/>
            <person name="Binder M."/>
            <person name="Bloem J."/>
            <person name="Labutti K."/>
            <person name="Salamov A."/>
            <person name="Andreopoulos B."/>
            <person name="Baker S."/>
            <person name="Barry K."/>
            <person name="Bills G."/>
            <person name="Bluhm B."/>
            <person name="Cannon C."/>
            <person name="Castanera R."/>
            <person name="Culley D."/>
            <person name="Daum C."/>
            <person name="Ezra D."/>
            <person name="Gonzalez J."/>
            <person name="Henrissat B."/>
            <person name="Kuo A."/>
            <person name="Liang C."/>
            <person name="Lipzen A."/>
            <person name="Lutzoni F."/>
            <person name="Magnuson J."/>
            <person name="Mondo S."/>
            <person name="Nolan M."/>
            <person name="Ohm R."/>
            <person name="Pangilinan J."/>
            <person name="Park H.-J."/>
            <person name="Ramirez L."/>
            <person name="Alfaro M."/>
            <person name="Sun H."/>
            <person name="Tritt A."/>
            <person name="Yoshinaga Y."/>
            <person name="Zwiers L.-H."/>
            <person name="Turgeon B."/>
            <person name="Goodwin S."/>
            <person name="Spatafora J."/>
            <person name="Crous P."/>
            <person name="Grigoriev I."/>
        </authorList>
    </citation>
    <scope>NUCLEOTIDE SEQUENCE</scope>
    <source>
        <strain evidence="5">CBS 675.92</strain>
    </source>
</reference>
<comment type="similarity">
    <text evidence="1">Belongs to the NmrA-type oxidoreductase family. Isoflavone reductase subfamily.</text>
</comment>
<dbReference type="InterPro" id="IPR008030">
    <property type="entry name" value="NmrA-like"/>
</dbReference>
<accession>A0A6A5TWL3</accession>
<proteinExistence type="inferred from homology"/>
<dbReference type="OrthoDB" id="10000533at2759"/>
<evidence type="ECO:0000259" key="4">
    <source>
        <dbReference type="Pfam" id="PF05368"/>
    </source>
</evidence>